<evidence type="ECO:0000256" key="2">
    <source>
        <dbReference type="ARBA" id="ARBA00022603"/>
    </source>
</evidence>
<dbReference type="EMBL" id="CP000878">
    <property type="protein sequence ID" value="ABX07967.1"/>
    <property type="molecule type" value="Genomic_DNA"/>
</dbReference>
<keyword evidence="2 5" id="KW-0489">Methyltransferase</keyword>
<dbReference type="HAMAP" id="MF_00787">
    <property type="entry name" value="CbiD"/>
    <property type="match status" value="1"/>
</dbReference>
<accession>A9B9J2</accession>
<keyword evidence="1 5" id="KW-0169">Cobalamin biosynthesis</keyword>
<dbReference type="AlphaFoldDB" id="A9B9J2"/>
<evidence type="ECO:0000256" key="5">
    <source>
        <dbReference type="HAMAP-Rule" id="MF_00787"/>
    </source>
</evidence>
<dbReference type="STRING" id="93059.P9211_00361"/>
<dbReference type="KEGG" id="pmj:P9211_00361"/>
<keyword evidence="3 5" id="KW-0808">Transferase</keyword>
<evidence type="ECO:0000256" key="4">
    <source>
        <dbReference type="ARBA" id="ARBA00022691"/>
    </source>
</evidence>
<comment type="pathway">
    <text evidence="5">Cofactor biosynthesis; adenosylcobalamin biosynthesis; cob(II)yrinate a,c-diamide from sirohydrochlorin (anaerobic route): step 6/10.</text>
</comment>
<dbReference type="PIRSF" id="PIRSF026782">
    <property type="entry name" value="CbiD"/>
    <property type="match status" value="1"/>
</dbReference>
<dbReference type="GO" id="GO:0043780">
    <property type="term" value="F:cobalt-precorrin-5B C1-methyltransferase activity"/>
    <property type="evidence" value="ECO:0007669"/>
    <property type="project" value="RHEA"/>
</dbReference>
<dbReference type="eggNOG" id="COG1903">
    <property type="taxonomic scope" value="Bacteria"/>
</dbReference>
<keyword evidence="7" id="KW-1185">Reference proteome</keyword>
<dbReference type="Pfam" id="PF01888">
    <property type="entry name" value="CbiD"/>
    <property type="match status" value="1"/>
</dbReference>
<keyword evidence="4 5" id="KW-0949">S-adenosyl-L-methionine</keyword>
<evidence type="ECO:0000313" key="7">
    <source>
        <dbReference type="Proteomes" id="UP000000788"/>
    </source>
</evidence>
<comment type="similarity">
    <text evidence="5">Belongs to the CbiD family.</text>
</comment>
<sequence>MAGKAFCSSQKIQLPNTKEFINVPVTSAGSFVNAQKAMGISHCDPGLCLDLTRGLEIWVMLEYETLDDEKDIELSVDSWLKIIGGFGVGKFESNGEICLSDFAKQLLYLNLLPFKEKGRKIKLEVIFPEGQSLAERTSNAAFGVVDGLALIGTQAEVQTSASPDQLHQSLDELRNQCSSQTFEGALTFVIGENGLDLAIQSGLNLQPIIKTGNWLGPLIVAAAEERVSELLLFGYHGKLVKLAGGIFHTHHHLADGRLEVLTALAVKERIPFDLIKLLAQSASIESALLILEEQDPLAAKKLWLRLAREVEKRSHEYVKRYVSSSIKIGAILFDRKRQLRWAGPIGLKKVNALGVTLEVLS</sequence>
<proteinExistence type="inferred from homology"/>
<dbReference type="GO" id="GO:0019251">
    <property type="term" value="P:anaerobic cobalamin biosynthetic process"/>
    <property type="evidence" value="ECO:0007669"/>
    <property type="project" value="UniProtKB-UniRule"/>
</dbReference>
<evidence type="ECO:0000256" key="1">
    <source>
        <dbReference type="ARBA" id="ARBA00022573"/>
    </source>
</evidence>
<dbReference type="InterPro" id="IPR002748">
    <property type="entry name" value="CbiD"/>
</dbReference>
<dbReference type="PANTHER" id="PTHR35863:SF1">
    <property type="entry name" value="COBALT-PRECORRIN-5B C(1)-METHYLTRANSFERASE"/>
    <property type="match status" value="1"/>
</dbReference>
<dbReference type="HOGENOM" id="CLU_041273_1_2_3"/>
<dbReference type="UniPathway" id="UPA00148">
    <property type="reaction ID" value="UER00227"/>
</dbReference>
<dbReference type="SUPFAM" id="SSF111342">
    <property type="entry name" value="CbiD-like"/>
    <property type="match status" value="1"/>
</dbReference>
<dbReference type="PANTHER" id="PTHR35863">
    <property type="entry name" value="COBALT-PRECORRIN-5B C(1)-METHYLTRANSFERASE"/>
    <property type="match status" value="1"/>
</dbReference>
<gene>
    <name evidence="5 6" type="primary">cbiD</name>
    <name evidence="6" type="ordered locus">P9211_00361</name>
</gene>
<dbReference type="Proteomes" id="UP000000788">
    <property type="component" value="Chromosome"/>
</dbReference>
<name>A9B9J2_PROM4</name>
<protein>
    <recommendedName>
        <fullName evidence="5">Cobalt-precorrin-5B C(1)-methyltransferase</fullName>
        <ecNumber evidence="5">2.1.1.195</ecNumber>
    </recommendedName>
    <alternativeName>
        <fullName evidence="5">Cobalt-precorrin-6A synthase</fullName>
    </alternativeName>
</protein>
<reference evidence="6 7" key="1">
    <citation type="journal article" date="2007" name="PLoS Genet.">
        <title>Patterns and implications of gene gain and loss in the evolution of Prochlorococcus.</title>
        <authorList>
            <person name="Kettler G.C."/>
            <person name="Martiny A.C."/>
            <person name="Huang K."/>
            <person name="Zucker J."/>
            <person name="Coleman M.L."/>
            <person name="Rodrigue S."/>
            <person name="Chen F."/>
            <person name="Lapidus A."/>
            <person name="Ferriera S."/>
            <person name="Johnson J."/>
            <person name="Steglich C."/>
            <person name="Church G.M."/>
            <person name="Richardson P."/>
            <person name="Chisholm S.W."/>
        </authorList>
    </citation>
    <scope>NUCLEOTIDE SEQUENCE [LARGE SCALE GENOMIC DNA]</scope>
    <source>
        <strain evidence="7">MIT 9211</strain>
    </source>
</reference>
<comment type="function">
    <text evidence="5">Catalyzes the methylation of C-1 in cobalt-precorrin-5B to form cobalt-precorrin-6A.</text>
</comment>
<organism evidence="6 7">
    <name type="scientific">Prochlorococcus marinus (strain MIT 9211)</name>
    <dbReference type="NCBI Taxonomy" id="93059"/>
    <lineage>
        <taxon>Bacteria</taxon>
        <taxon>Bacillati</taxon>
        <taxon>Cyanobacteriota</taxon>
        <taxon>Cyanophyceae</taxon>
        <taxon>Synechococcales</taxon>
        <taxon>Prochlorococcaceae</taxon>
        <taxon>Prochlorococcus</taxon>
    </lineage>
</organism>
<dbReference type="EC" id="2.1.1.195" evidence="5"/>
<evidence type="ECO:0000256" key="3">
    <source>
        <dbReference type="ARBA" id="ARBA00022679"/>
    </source>
</evidence>
<dbReference type="InterPro" id="IPR036074">
    <property type="entry name" value="CbiD_sf"/>
</dbReference>
<dbReference type="NCBIfam" id="TIGR00312">
    <property type="entry name" value="cbiD"/>
    <property type="match status" value="1"/>
</dbReference>
<evidence type="ECO:0000313" key="6">
    <source>
        <dbReference type="EMBL" id="ABX07967.1"/>
    </source>
</evidence>
<dbReference type="Gene3D" id="3.30.2110.10">
    <property type="entry name" value="CbiD-like"/>
    <property type="match status" value="1"/>
</dbReference>
<dbReference type="GO" id="GO:0032259">
    <property type="term" value="P:methylation"/>
    <property type="evidence" value="ECO:0007669"/>
    <property type="project" value="UniProtKB-KW"/>
</dbReference>
<comment type="catalytic activity">
    <reaction evidence="5">
        <text>Co-precorrin-5B + S-adenosyl-L-methionine = Co-precorrin-6A + S-adenosyl-L-homocysteine</text>
        <dbReference type="Rhea" id="RHEA:26285"/>
        <dbReference type="ChEBI" id="CHEBI:57856"/>
        <dbReference type="ChEBI" id="CHEBI:59789"/>
        <dbReference type="ChEBI" id="CHEBI:60063"/>
        <dbReference type="ChEBI" id="CHEBI:60064"/>
        <dbReference type="EC" id="2.1.1.195"/>
    </reaction>
</comment>